<dbReference type="InterPro" id="IPR043128">
    <property type="entry name" value="Rev_trsase/Diguanyl_cyclase"/>
</dbReference>
<dbReference type="GO" id="GO:0005886">
    <property type="term" value="C:plasma membrane"/>
    <property type="evidence" value="ECO:0007669"/>
    <property type="project" value="UniProtKB-SubCell"/>
</dbReference>
<sequence>MGQSYKSVKKNFIIVVILVMTIISLIGATIERYFEEMLVSDYRKESLEVSSHMAKAIDEHLTSKIKELEFLAGVVVEKVGDDSTFEFDILNQDLSSEIFNALYLAKADGTVRSTDGIERNYGDRSFFRLAMSGRSNISNPITSQFDSKRIIVYAVPIQKDNQVIGVLCGRNTVEELNKIILSQMYGSSTDVYVVGDNGEVILSNNYNNNFVVNSFNDYYINLPAPSNSQYILSTNHSQSIEWEDNYGNTSYINYQKIDNVSDWYILTTANPEVLATKIQHMKQLTWCVVILINILFLCIYYYVIKIKKDNLEYIKRLAFYDSVTGLLNNNGFMKKVESVLKRSNQTYYSLVVFDLESFKLINEIYGYSKGDQLLKEIAFRLKAEFHPSTIFGRLSNDVFILMLDTRIKYEEKLIPATIQSIVNLASQQIIENPLNASIGMYYFDNSELNIQRAIDHADMARLHAKKNLSKRYYLFDDKLFKNKMDLKLIEQEIKPSLISKHFQVFYQPKVNPCTEEIVGAEALVRWFHPDRGFISPALFIPIAEKSGDIITVGRWVFNEVCSMLAEQKQKGIESIPISINLSRVELYQSDLILFLKSVISRYQIDPCLIEVEITETTALNDVELINEKIKAIHELGMKVSMDDFGTGSSTFSNLKQVDIDILKIDRSFLCDIETNFKSKELVHGIIDLAKRIGVAVVCEGVEVQEQVKILKEMRCDLIQGYVYAKPMPRSEFEDKIQRDDFL</sequence>
<accession>A0A9Q9CKS0</accession>
<dbReference type="EMBL" id="CP071250">
    <property type="protein sequence ID" value="UUF08986.1"/>
    <property type="molecule type" value="Genomic_DNA"/>
</dbReference>
<comment type="subcellular location">
    <subcellularLocation>
        <location evidence="1">Cell membrane</location>
        <topology evidence="1">Multi-pass membrane protein</topology>
    </subcellularLocation>
</comment>
<feature type="domain" description="EAL" evidence="7">
    <location>
        <begin position="486"/>
        <end position="740"/>
    </location>
</feature>
<evidence type="ECO:0000313" key="9">
    <source>
        <dbReference type="EMBL" id="UUF08986.1"/>
    </source>
</evidence>
<dbReference type="SMART" id="SM00052">
    <property type="entry name" value="EAL"/>
    <property type="match status" value="1"/>
</dbReference>
<evidence type="ECO:0000256" key="6">
    <source>
        <dbReference type="SAM" id="Phobius"/>
    </source>
</evidence>
<dbReference type="SUPFAM" id="SSF141868">
    <property type="entry name" value="EAL domain-like"/>
    <property type="match status" value="1"/>
</dbReference>
<dbReference type="Gene3D" id="3.30.70.270">
    <property type="match status" value="1"/>
</dbReference>
<dbReference type="InterPro" id="IPR029787">
    <property type="entry name" value="Nucleotide_cyclase"/>
</dbReference>
<dbReference type="InterPro" id="IPR001633">
    <property type="entry name" value="EAL_dom"/>
</dbReference>
<evidence type="ECO:0000256" key="2">
    <source>
        <dbReference type="ARBA" id="ARBA00022475"/>
    </source>
</evidence>
<evidence type="ECO:0000256" key="4">
    <source>
        <dbReference type="ARBA" id="ARBA00022989"/>
    </source>
</evidence>
<dbReference type="InterPro" id="IPR035919">
    <property type="entry name" value="EAL_sf"/>
</dbReference>
<dbReference type="SUPFAM" id="SSF103190">
    <property type="entry name" value="Sensory domain-like"/>
    <property type="match status" value="1"/>
</dbReference>
<keyword evidence="2" id="KW-1003">Cell membrane</keyword>
<dbReference type="Pfam" id="PF00563">
    <property type="entry name" value="EAL"/>
    <property type="match status" value="1"/>
</dbReference>
<keyword evidence="5 6" id="KW-0472">Membrane</keyword>
<evidence type="ECO:0000259" key="7">
    <source>
        <dbReference type="PROSITE" id="PS50883"/>
    </source>
</evidence>
<dbReference type="GO" id="GO:0071111">
    <property type="term" value="F:cyclic-guanylate-specific phosphodiesterase activity"/>
    <property type="evidence" value="ECO:0007669"/>
    <property type="project" value="InterPro"/>
</dbReference>
<evidence type="ECO:0000256" key="3">
    <source>
        <dbReference type="ARBA" id="ARBA00022692"/>
    </source>
</evidence>
<dbReference type="CDD" id="cd01949">
    <property type="entry name" value="GGDEF"/>
    <property type="match status" value="1"/>
</dbReference>
<keyword evidence="3 6" id="KW-0812">Transmembrane</keyword>
<dbReference type="PROSITE" id="PS50887">
    <property type="entry name" value="GGDEF"/>
    <property type="match status" value="1"/>
</dbReference>
<feature type="transmembrane region" description="Helical" evidence="6">
    <location>
        <begin position="12"/>
        <end position="34"/>
    </location>
</feature>
<dbReference type="AlphaFoldDB" id="A0A9Q9CKS0"/>
<dbReference type="Proteomes" id="UP001058072">
    <property type="component" value="Chromosome"/>
</dbReference>
<dbReference type="CDD" id="cd12914">
    <property type="entry name" value="PDC1_DGC_like"/>
    <property type="match status" value="1"/>
</dbReference>
<organism evidence="9 10">
    <name type="scientific">Turicibacter bilis</name>
    <dbReference type="NCBI Taxonomy" id="2735723"/>
    <lineage>
        <taxon>Bacteria</taxon>
        <taxon>Bacillati</taxon>
        <taxon>Bacillota</taxon>
        <taxon>Erysipelotrichia</taxon>
        <taxon>Erysipelotrichales</taxon>
        <taxon>Turicibacteraceae</taxon>
        <taxon>Turicibacter</taxon>
    </lineage>
</organism>
<name>A0A9Q9CKS0_9FIRM</name>
<feature type="domain" description="GGDEF" evidence="8">
    <location>
        <begin position="346"/>
        <end position="477"/>
    </location>
</feature>
<dbReference type="NCBIfam" id="TIGR00254">
    <property type="entry name" value="GGDEF"/>
    <property type="match status" value="1"/>
</dbReference>
<dbReference type="InterPro" id="IPR000160">
    <property type="entry name" value="GGDEF_dom"/>
</dbReference>
<evidence type="ECO:0000256" key="1">
    <source>
        <dbReference type="ARBA" id="ARBA00004651"/>
    </source>
</evidence>
<dbReference type="SMART" id="SM00267">
    <property type="entry name" value="GGDEF"/>
    <property type="match status" value="1"/>
</dbReference>
<dbReference type="RefSeq" id="WP_055305445.1">
    <property type="nucleotide sequence ID" value="NZ_CP071250.1"/>
</dbReference>
<keyword evidence="4 6" id="KW-1133">Transmembrane helix</keyword>
<dbReference type="CDD" id="cd01948">
    <property type="entry name" value="EAL"/>
    <property type="match status" value="1"/>
</dbReference>
<evidence type="ECO:0000256" key="5">
    <source>
        <dbReference type="ARBA" id="ARBA00023136"/>
    </source>
</evidence>
<reference evidence="9" key="1">
    <citation type="submission" date="2021-03" db="EMBL/GenBank/DDBJ databases">
        <title>Comparative Genomics and Metabolomics in the genus Turicibacter.</title>
        <authorList>
            <person name="Maki J."/>
            <person name="Looft T."/>
        </authorList>
    </citation>
    <scope>NUCLEOTIDE SEQUENCE</scope>
    <source>
        <strain evidence="9">ISU324</strain>
    </source>
</reference>
<dbReference type="Pfam" id="PF02743">
    <property type="entry name" value="dCache_1"/>
    <property type="match status" value="1"/>
</dbReference>
<dbReference type="PANTHER" id="PTHR33121:SF70">
    <property type="entry name" value="SIGNALING PROTEIN YKOW"/>
    <property type="match status" value="1"/>
</dbReference>
<dbReference type="Gene3D" id="3.30.450.20">
    <property type="entry name" value="PAS domain"/>
    <property type="match status" value="2"/>
</dbReference>
<dbReference type="SUPFAM" id="SSF55073">
    <property type="entry name" value="Nucleotide cyclase"/>
    <property type="match status" value="1"/>
</dbReference>
<dbReference type="InterPro" id="IPR029151">
    <property type="entry name" value="Sensor-like_sf"/>
</dbReference>
<feature type="transmembrane region" description="Helical" evidence="6">
    <location>
        <begin position="284"/>
        <end position="303"/>
    </location>
</feature>
<dbReference type="Gene3D" id="3.20.20.450">
    <property type="entry name" value="EAL domain"/>
    <property type="match status" value="1"/>
</dbReference>
<proteinExistence type="predicted"/>
<dbReference type="InterPro" id="IPR050706">
    <property type="entry name" value="Cyclic-di-GMP_PDE-like"/>
</dbReference>
<dbReference type="Pfam" id="PF00990">
    <property type="entry name" value="GGDEF"/>
    <property type="match status" value="1"/>
</dbReference>
<dbReference type="PROSITE" id="PS50883">
    <property type="entry name" value="EAL"/>
    <property type="match status" value="1"/>
</dbReference>
<evidence type="ECO:0000259" key="8">
    <source>
        <dbReference type="PROSITE" id="PS50887"/>
    </source>
</evidence>
<evidence type="ECO:0000313" key="10">
    <source>
        <dbReference type="Proteomes" id="UP001058072"/>
    </source>
</evidence>
<protein>
    <submittedName>
        <fullName evidence="9">EAL domain-containing protein</fullName>
    </submittedName>
</protein>
<dbReference type="PANTHER" id="PTHR33121">
    <property type="entry name" value="CYCLIC DI-GMP PHOSPHODIESTERASE PDEF"/>
    <property type="match status" value="1"/>
</dbReference>
<dbReference type="InterPro" id="IPR033479">
    <property type="entry name" value="dCache_1"/>
</dbReference>
<gene>
    <name evidence="9" type="ORF">J0J70_02980</name>
</gene>